<dbReference type="SUPFAM" id="SSF56784">
    <property type="entry name" value="HAD-like"/>
    <property type="match status" value="1"/>
</dbReference>
<dbReference type="STRING" id="85336.A7979_06580"/>
<dbReference type="GO" id="GO:0000287">
    <property type="term" value="F:magnesium ion binding"/>
    <property type="evidence" value="ECO:0007669"/>
    <property type="project" value="TreeGrafter"/>
</dbReference>
<evidence type="ECO:0000313" key="2">
    <source>
        <dbReference type="Proteomes" id="UP000297951"/>
    </source>
</evidence>
<reference evidence="1 2" key="1">
    <citation type="submission" date="2019-03" db="EMBL/GenBank/DDBJ databases">
        <title>Diversity of the mouse oral microbiome.</title>
        <authorList>
            <person name="Joseph S."/>
            <person name="Aduse-Opoku J."/>
            <person name="Curtis M."/>
            <person name="Wade W."/>
            <person name="Hashim A."/>
        </authorList>
    </citation>
    <scope>NUCLEOTIDE SEQUENCE [LARGE SCALE GENOMIC DNA]</scope>
    <source>
        <strain evidence="2">irhom_31</strain>
    </source>
</reference>
<accession>A0A4Y9F3P4</accession>
<organism evidence="1 2">
    <name type="scientific">Rothia nasimurium</name>
    <dbReference type="NCBI Taxonomy" id="85336"/>
    <lineage>
        <taxon>Bacteria</taxon>
        <taxon>Bacillati</taxon>
        <taxon>Actinomycetota</taxon>
        <taxon>Actinomycetes</taxon>
        <taxon>Micrococcales</taxon>
        <taxon>Micrococcaceae</taxon>
        <taxon>Rothia</taxon>
    </lineage>
</organism>
<dbReference type="InterPro" id="IPR036412">
    <property type="entry name" value="HAD-like_sf"/>
</dbReference>
<dbReference type="PANTHER" id="PTHR10000:SF53">
    <property type="entry name" value="5-AMINO-6-(5-PHOSPHO-D-RIBITYLAMINO)URACIL PHOSPHATASE YBJI-RELATED"/>
    <property type="match status" value="1"/>
</dbReference>
<proteinExistence type="predicted"/>
<dbReference type="SFLD" id="SFLDG01140">
    <property type="entry name" value="C2.B:_Phosphomannomutase_and_P"/>
    <property type="match status" value="1"/>
</dbReference>
<dbReference type="OrthoDB" id="3180855at2"/>
<gene>
    <name evidence="1" type="ORF">E4U03_08660</name>
</gene>
<dbReference type="GO" id="GO:0005829">
    <property type="term" value="C:cytosol"/>
    <property type="evidence" value="ECO:0007669"/>
    <property type="project" value="TreeGrafter"/>
</dbReference>
<dbReference type="Gene3D" id="3.30.1240.10">
    <property type="match status" value="1"/>
</dbReference>
<comment type="caution">
    <text evidence="1">The sequence shown here is derived from an EMBL/GenBank/DDBJ whole genome shotgun (WGS) entry which is preliminary data.</text>
</comment>
<evidence type="ECO:0000313" key="1">
    <source>
        <dbReference type="EMBL" id="TFU21585.1"/>
    </source>
</evidence>
<dbReference type="Gene3D" id="3.40.50.1000">
    <property type="entry name" value="HAD superfamily/HAD-like"/>
    <property type="match status" value="1"/>
</dbReference>
<sequence>MKKPHLYAVDLDGTLLTDHKTYKHEQLDRVLTLLAEQGSYLAVATGNQMPKIEEYLAGHEHHKNLYYIAENGAIIHNQGTDLALWGFSPDLVNQALTALENFPALGIILSCRHHSFIPSDRLATIAGRVHEQVTKVGIDLPGWDPKTPITAIRPFYPNVETIEDPTTITETIVKIALNADPDEGIYETIEKLHDALPEGIAATSSGFGAIDLILEGNHKGHGLAWLAKRLGLSAEQTTAFGDSGNDLEMFHYAGRAIAMEHSDPALAPVTDLTIGSNNDGAVLDFLEAELTA</sequence>
<protein>
    <submittedName>
        <fullName evidence="1">HAD family phosphatase</fullName>
    </submittedName>
</protein>
<dbReference type="SFLD" id="SFLDS00003">
    <property type="entry name" value="Haloacid_Dehalogenase"/>
    <property type="match status" value="1"/>
</dbReference>
<dbReference type="RefSeq" id="WP_135013148.1">
    <property type="nucleotide sequence ID" value="NZ_JADGLK010000030.1"/>
</dbReference>
<dbReference type="Proteomes" id="UP000297951">
    <property type="component" value="Unassembled WGS sequence"/>
</dbReference>
<dbReference type="Pfam" id="PF08282">
    <property type="entry name" value="Hydrolase_3"/>
    <property type="match status" value="1"/>
</dbReference>
<dbReference type="AlphaFoldDB" id="A0A4Y9F3P4"/>
<dbReference type="GO" id="GO:0016791">
    <property type="term" value="F:phosphatase activity"/>
    <property type="evidence" value="ECO:0007669"/>
    <property type="project" value="TreeGrafter"/>
</dbReference>
<dbReference type="InterPro" id="IPR023214">
    <property type="entry name" value="HAD_sf"/>
</dbReference>
<dbReference type="PANTHER" id="PTHR10000">
    <property type="entry name" value="PHOSPHOSERINE PHOSPHATASE"/>
    <property type="match status" value="1"/>
</dbReference>
<name>A0A4Y9F3P4_9MICC</name>
<dbReference type="EMBL" id="SPQC01000030">
    <property type="protein sequence ID" value="TFU21585.1"/>
    <property type="molecule type" value="Genomic_DNA"/>
</dbReference>